<dbReference type="Gene3D" id="3.30.70.1440">
    <property type="entry name" value="Multidrug efflux transporter AcrB pore domain"/>
    <property type="match status" value="1"/>
</dbReference>
<evidence type="ECO:0000256" key="7">
    <source>
        <dbReference type="ARBA" id="ARBA00023136"/>
    </source>
</evidence>
<comment type="similarity">
    <text evidence="2">Belongs to the resistance-nodulation-cell division (RND) (TC 2.A.6) family.</text>
</comment>
<feature type="transmembrane region" description="Helical" evidence="8">
    <location>
        <begin position="380"/>
        <end position="398"/>
    </location>
</feature>
<feature type="transmembrane region" description="Helical" evidence="8">
    <location>
        <begin position="990"/>
        <end position="1016"/>
    </location>
</feature>
<evidence type="ECO:0000256" key="4">
    <source>
        <dbReference type="ARBA" id="ARBA00022475"/>
    </source>
</evidence>
<keyword evidence="4" id="KW-1003">Cell membrane</keyword>
<evidence type="ECO:0000256" key="1">
    <source>
        <dbReference type="ARBA" id="ARBA00004651"/>
    </source>
</evidence>
<feature type="transmembrane region" description="Helical" evidence="8">
    <location>
        <begin position="465"/>
        <end position="487"/>
    </location>
</feature>
<feature type="transmembrane region" description="Helical" evidence="8">
    <location>
        <begin position="522"/>
        <end position="540"/>
    </location>
</feature>
<dbReference type="PANTHER" id="PTHR32063">
    <property type="match status" value="1"/>
</dbReference>
<dbReference type="GO" id="GO:0005886">
    <property type="term" value="C:plasma membrane"/>
    <property type="evidence" value="ECO:0007669"/>
    <property type="project" value="UniProtKB-SubCell"/>
</dbReference>
<keyword evidence="5 8" id="KW-0812">Transmembrane</keyword>
<evidence type="ECO:0000256" key="8">
    <source>
        <dbReference type="SAM" id="Phobius"/>
    </source>
</evidence>
<dbReference type="InterPro" id="IPR027463">
    <property type="entry name" value="AcrB_DN_DC_subdom"/>
</dbReference>
<gene>
    <name evidence="9" type="primary">czcA_3</name>
    <name evidence="9" type="ORF">ElP_18520</name>
</gene>
<keyword evidence="3" id="KW-0813">Transport</keyword>
<dbReference type="PANTHER" id="PTHR32063:SF24">
    <property type="entry name" value="CATION EFFLUX SYSTEM (ACRB_ACRD_ACRF FAMILY)"/>
    <property type="match status" value="1"/>
</dbReference>
<dbReference type="Proteomes" id="UP000317835">
    <property type="component" value="Chromosome"/>
</dbReference>
<dbReference type="SUPFAM" id="SSF82714">
    <property type="entry name" value="Multidrug efflux transporter AcrB TolC docking domain, DN and DC subdomains"/>
    <property type="match status" value="2"/>
</dbReference>
<reference evidence="9 10" key="1">
    <citation type="submission" date="2019-02" db="EMBL/GenBank/DDBJ databases">
        <title>Deep-cultivation of Planctomycetes and their phenomic and genomic characterization uncovers novel biology.</title>
        <authorList>
            <person name="Wiegand S."/>
            <person name="Jogler M."/>
            <person name="Boedeker C."/>
            <person name="Pinto D."/>
            <person name="Vollmers J."/>
            <person name="Rivas-Marin E."/>
            <person name="Kohn T."/>
            <person name="Peeters S.H."/>
            <person name="Heuer A."/>
            <person name="Rast P."/>
            <person name="Oberbeckmann S."/>
            <person name="Bunk B."/>
            <person name="Jeske O."/>
            <person name="Meyerdierks A."/>
            <person name="Storesund J.E."/>
            <person name="Kallscheuer N."/>
            <person name="Luecker S."/>
            <person name="Lage O.M."/>
            <person name="Pohl T."/>
            <person name="Merkel B.J."/>
            <person name="Hornburger P."/>
            <person name="Mueller R.-W."/>
            <person name="Bruemmer F."/>
            <person name="Labrenz M."/>
            <person name="Spormann A.M."/>
            <person name="Op den Camp H."/>
            <person name="Overmann J."/>
            <person name="Amann R."/>
            <person name="Jetten M.S.M."/>
            <person name="Mascher T."/>
            <person name="Medema M.H."/>
            <person name="Devos D.P."/>
            <person name="Kaster A.-K."/>
            <person name="Ovreas L."/>
            <person name="Rohde M."/>
            <person name="Galperin M.Y."/>
            <person name="Jogler C."/>
        </authorList>
    </citation>
    <scope>NUCLEOTIDE SEQUENCE [LARGE SCALE GENOMIC DNA]</scope>
    <source>
        <strain evidence="9 10">ElP</strain>
    </source>
</reference>
<dbReference type="SUPFAM" id="SSF82866">
    <property type="entry name" value="Multidrug efflux transporter AcrB transmembrane domain"/>
    <property type="match status" value="2"/>
</dbReference>
<dbReference type="GO" id="GO:0042910">
    <property type="term" value="F:xenobiotic transmembrane transporter activity"/>
    <property type="evidence" value="ECO:0007669"/>
    <property type="project" value="TreeGrafter"/>
</dbReference>
<dbReference type="PRINTS" id="PR00702">
    <property type="entry name" value="ACRIFLAVINRP"/>
</dbReference>
<evidence type="ECO:0000256" key="6">
    <source>
        <dbReference type="ARBA" id="ARBA00022989"/>
    </source>
</evidence>
<dbReference type="OrthoDB" id="219750at2"/>
<feature type="transmembrane region" description="Helical" evidence="8">
    <location>
        <begin position="861"/>
        <end position="880"/>
    </location>
</feature>
<dbReference type="GO" id="GO:0008324">
    <property type="term" value="F:monoatomic cation transmembrane transporter activity"/>
    <property type="evidence" value="ECO:0007669"/>
    <property type="project" value="InterPro"/>
</dbReference>
<feature type="transmembrane region" description="Helical" evidence="8">
    <location>
        <begin position="342"/>
        <end position="368"/>
    </location>
</feature>
<keyword evidence="10" id="KW-1185">Reference proteome</keyword>
<proteinExistence type="inferred from homology"/>
<dbReference type="NCBIfam" id="TIGR00914">
    <property type="entry name" value="2A0601"/>
    <property type="match status" value="1"/>
</dbReference>
<sequence length="1041" mass="112838">MLNALINFSLQNRVVVLLLAGLLVFVGVNSALRLPLDAFPDTTPNQVQINTVAPSMTPEQIELLVTYPVELALGGLKGLEEVRSISKFGLSQVVAIFDEATDIYFARQQITERLSNLRLSPGIDPPQMGPVATGLGEIYHYYLTSDAYDLTELRTLHDWVVRPRLIRVPGVAEINTLGGFAKQYEVKVDPDKLAKYHLTFDDLTLALRENNTNVGGGPVDQAGQVHLVQGVGLLHTTEDISDVVITSVGGVPIRVRDVAEVDIGHAIRRGGTTAHGKGEVVLGLAFMRMGENSREVTNALEAAMADVRQLLPPDVDVKVVYRRTDLIARVLHTVEKNLFEGAILVIAVLFAFLGNLRAGLIVAAAIPLSMLFAVSMMQRVGIAGSLMSLGAIDFGLVVDSSVVMIENCVRRLSHDRTDRPKLEVVRDAAVEVRKPTMFGELIIMVVYLPILTLEGVEGKMFRPMALTVIFALLGSMVLSLTLMPVLASFGLSKGMSEKETIIDRVAHALYRPLLDLALRNPMPTLGALVLLTLVAARIGLGLGSEFIPRLAEGSLVFNTVRLASVNLEESQRYGTRLEQILLEEFPDEIDDVWTRTGTAEVATDPMGLELSDVFVTLKPRGGWTRAVDQEDLVNQMAEVVDELPGMEAVFSQPIEQRINEMIAGIRADLGIKLFGDDLETLQSKASEIARVVEQIPGAADVSVEQVTGLPVMRIAVDRQAVSRHGVPARVVLDAIEAVGGSTVGEIFEEEGGRRFPLVVRLPEAYRDNPDALKDILIPTADGARLPLTRLVRFEDEVGPAAIPREWGKRRIIVQANVRGRDVGTFVEEARGRIASEVALPSGYAIEWGGQFENLIRARDRLNLVVPLSLILTMSLLYLTFNSLRDALLIFTGLFFATNGGVFGLWLRGMPFTISAGVGFIALNGASMLMGLVLINAVHGRMRLGMPRAEAIREAALERLRPVLMTGTVAALGFLPMALSTGFGAEVQRPLATVVVFGMASATILTMISLPVLYLLFGRGPDPDPGAIAEARGEEGGPAPAR</sequence>
<dbReference type="KEGG" id="tpla:ElP_18520"/>
<dbReference type="Gene3D" id="1.20.1640.10">
    <property type="entry name" value="Multidrug efflux transporter AcrB transmembrane domain"/>
    <property type="match status" value="2"/>
</dbReference>
<dbReference type="InterPro" id="IPR004763">
    <property type="entry name" value="CusA-like"/>
</dbReference>
<evidence type="ECO:0000256" key="3">
    <source>
        <dbReference type="ARBA" id="ARBA00022448"/>
    </source>
</evidence>
<feature type="transmembrane region" description="Helical" evidence="8">
    <location>
        <begin position="913"/>
        <end position="938"/>
    </location>
</feature>
<dbReference type="Pfam" id="PF00873">
    <property type="entry name" value="ACR_tran"/>
    <property type="match status" value="1"/>
</dbReference>
<dbReference type="Gene3D" id="3.30.2090.10">
    <property type="entry name" value="Multidrug efflux transporter AcrB TolC docking domain, DN and DC subdomains"/>
    <property type="match status" value="2"/>
</dbReference>
<evidence type="ECO:0000313" key="9">
    <source>
        <dbReference type="EMBL" id="QDV33971.1"/>
    </source>
</evidence>
<dbReference type="Gene3D" id="3.30.70.1320">
    <property type="entry name" value="Multidrug efflux transporter AcrB pore domain like"/>
    <property type="match status" value="1"/>
</dbReference>
<evidence type="ECO:0000256" key="5">
    <source>
        <dbReference type="ARBA" id="ARBA00022692"/>
    </source>
</evidence>
<evidence type="ECO:0000313" key="10">
    <source>
        <dbReference type="Proteomes" id="UP000317835"/>
    </source>
</evidence>
<name>A0A518GZF1_9BACT</name>
<dbReference type="AlphaFoldDB" id="A0A518GZF1"/>
<feature type="transmembrane region" description="Helical" evidence="8">
    <location>
        <begin position="436"/>
        <end position="453"/>
    </location>
</feature>
<organism evidence="9 10">
    <name type="scientific">Tautonia plasticadhaerens</name>
    <dbReference type="NCBI Taxonomy" id="2527974"/>
    <lineage>
        <taxon>Bacteria</taxon>
        <taxon>Pseudomonadati</taxon>
        <taxon>Planctomycetota</taxon>
        <taxon>Planctomycetia</taxon>
        <taxon>Isosphaerales</taxon>
        <taxon>Isosphaeraceae</taxon>
        <taxon>Tautonia</taxon>
    </lineage>
</organism>
<evidence type="ECO:0000256" key="2">
    <source>
        <dbReference type="ARBA" id="ARBA00010942"/>
    </source>
</evidence>
<comment type="subcellular location">
    <subcellularLocation>
        <location evidence="1">Cell membrane</location>
        <topology evidence="1">Multi-pass membrane protein</topology>
    </subcellularLocation>
</comment>
<accession>A0A518GZF1</accession>
<dbReference type="RefSeq" id="WP_145268510.1">
    <property type="nucleotide sequence ID" value="NZ_CP036426.1"/>
</dbReference>
<dbReference type="Gene3D" id="3.30.70.1430">
    <property type="entry name" value="Multidrug efflux transporter AcrB pore domain"/>
    <property type="match status" value="2"/>
</dbReference>
<dbReference type="SUPFAM" id="SSF82693">
    <property type="entry name" value="Multidrug efflux transporter AcrB pore domain, PN1, PN2, PC1 and PC2 subdomains"/>
    <property type="match status" value="2"/>
</dbReference>
<keyword evidence="7 8" id="KW-0472">Membrane</keyword>
<protein>
    <submittedName>
        <fullName evidence="9">Cobalt-zinc-cadmium resistance protein CzcA</fullName>
    </submittedName>
</protein>
<feature type="transmembrane region" description="Helical" evidence="8">
    <location>
        <begin position="886"/>
        <end position="906"/>
    </location>
</feature>
<dbReference type="InterPro" id="IPR001036">
    <property type="entry name" value="Acrflvin-R"/>
</dbReference>
<feature type="transmembrane region" description="Helical" evidence="8">
    <location>
        <begin position="958"/>
        <end position="978"/>
    </location>
</feature>
<dbReference type="EMBL" id="CP036426">
    <property type="protein sequence ID" value="QDV33971.1"/>
    <property type="molecule type" value="Genomic_DNA"/>
</dbReference>
<keyword evidence="6 8" id="KW-1133">Transmembrane helix</keyword>